<dbReference type="GO" id="GO:0046872">
    <property type="term" value="F:metal ion binding"/>
    <property type="evidence" value="ECO:0007669"/>
    <property type="project" value="UniProtKB-KW"/>
</dbReference>
<name>A0A2W5RP50_ACIJO</name>
<keyword evidence="4" id="KW-0862">Zinc</keyword>
<dbReference type="Proteomes" id="UP000249282">
    <property type="component" value="Unassembled WGS sequence"/>
</dbReference>
<dbReference type="InterPro" id="IPR028090">
    <property type="entry name" value="JAB_dom_prok"/>
</dbReference>
<keyword evidence="5" id="KW-0482">Metalloprotease</keyword>
<evidence type="ECO:0000256" key="1">
    <source>
        <dbReference type="ARBA" id="ARBA00022670"/>
    </source>
</evidence>
<organism evidence="8 9">
    <name type="scientific">Acinetobacter johnsonii</name>
    <dbReference type="NCBI Taxonomy" id="40214"/>
    <lineage>
        <taxon>Bacteria</taxon>
        <taxon>Pseudomonadati</taxon>
        <taxon>Pseudomonadota</taxon>
        <taxon>Gammaproteobacteria</taxon>
        <taxon>Moraxellales</taxon>
        <taxon>Moraxellaceae</taxon>
        <taxon>Acinetobacter</taxon>
    </lineage>
</organism>
<proteinExistence type="predicted"/>
<dbReference type="PANTHER" id="PTHR10953">
    <property type="entry name" value="UBIQUITIN-ACTIVATING ENZYME E1"/>
    <property type="match status" value="1"/>
</dbReference>
<evidence type="ECO:0000259" key="7">
    <source>
        <dbReference type="Pfam" id="PF14464"/>
    </source>
</evidence>
<evidence type="ECO:0000313" key="8">
    <source>
        <dbReference type="EMBL" id="PZQ92388.1"/>
    </source>
</evidence>
<evidence type="ECO:0000256" key="5">
    <source>
        <dbReference type="ARBA" id="ARBA00023049"/>
    </source>
</evidence>
<dbReference type="GO" id="GO:0004792">
    <property type="term" value="F:thiosulfate-cyanide sulfurtransferase activity"/>
    <property type="evidence" value="ECO:0007669"/>
    <property type="project" value="TreeGrafter"/>
</dbReference>
<dbReference type="Pfam" id="PF00899">
    <property type="entry name" value="ThiF"/>
    <property type="match status" value="1"/>
</dbReference>
<keyword evidence="1" id="KW-0645">Protease</keyword>
<dbReference type="GO" id="GO:0006508">
    <property type="term" value="P:proteolysis"/>
    <property type="evidence" value="ECO:0007669"/>
    <property type="project" value="UniProtKB-KW"/>
</dbReference>
<sequence length="466" mass="52286">MKYKLRMTGQQYAALQEHLFPGDGKEAVALALCGRYHGENSHILMINQIIALPYEDCIRTEDQVTWKTDILDSILPEAEKKGMAVLKIHSHPNGFDRFSKTDDISDRRLFSSVYAWLDDGFPHMSAIMLPDGRILARVVDRQGGWHTVNTISVAGDDLLFWHNDTENQKTAPQAFEEKNGQFFGEETYARLRKLSVAVVGCSGTGSPLIEQLARLGIGNLKLIDPDVVKEKNLNRILNTTYQDTVDERFKVDVLAEAIESMGLGTVVEPISKNLINLEVMRQITECDVLFGCMDSVEGRYYLNRLAVFYSIPYFDLGIRLDADGLGGVSCSCGSVHYLQPDKSSLIGRGMVSLQLVGDEGMARRNPAVYEGQRHEGYMRNVHVERPAVITFNMMIASMAANELIARLYPGFRRVSNADSARRTFDFRENDHMCESDGEFCPYLAKYAGRGDTPLFLEDSAPEFQHA</sequence>
<dbReference type="GO" id="GO:0016779">
    <property type="term" value="F:nucleotidyltransferase activity"/>
    <property type="evidence" value="ECO:0007669"/>
    <property type="project" value="TreeGrafter"/>
</dbReference>
<gene>
    <name evidence="8" type="ORF">DI542_05490</name>
</gene>
<dbReference type="AlphaFoldDB" id="A0A2W5RP50"/>
<evidence type="ECO:0000313" key="9">
    <source>
        <dbReference type="Proteomes" id="UP000249282"/>
    </source>
</evidence>
<accession>A0A2W5RP50</accession>
<evidence type="ECO:0000259" key="6">
    <source>
        <dbReference type="Pfam" id="PF00899"/>
    </source>
</evidence>
<dbReference type="GO" id="GO:0008641">
    <property type="term" value="F:ubiquitin-like modifier activating enzyme activity"/>
    <property type="evidence" value="ECO:0007669"/>
    <property type="project" value="InterPro"/>
</dbReference>
<dbReference type="Gene3D" id="3.40.50.720">
    <property type="entry name" value="NAD(P)-binding Rossmann-like Domain"/>
    <property type="match status" value="1"/>
</dbReference>
<dbReference type="Pfam" id="PF14464">
    <property type="entry name" value="Prok-JAB"/>
    <property type="match status" value="1"/>
</dbReference>
<dbReference type="GO" id="GO:0005737">
    <property type="term" value="C:cytoplasm"/>
    <property type="evidence" value="ECO:0007669"/>
    <property type="project" value="TreeGrafter"/>
</dbReference>
<feature type="domain" description="JAB" evidence="7">
    <location>
        <begin position="14"/>
        <end position="117"/>
    </location>
</feature>
<dbReference type="GO" id="GO:0008237">
    <property type="term" value="F:metallopeptidase activity"/>
    <property type="evidence" value="ECO:0007669"/>
    <property type="project" value="UniProtKB-KW"/>
</dbReference>
<comment type="caution">
    <text evidence="8">The sequence shown here is derived from an EMBL/GenBank/DDBJ whole genome shotgun (WGS) entry which is preliminary data.</text>
</comment>
<dbReference type="InterPro" id="IPR000594">
    <property type="entry name" value="ThiF_NAD_FAD-bd"/>
</dbReference>
<keyword evidence="3" id="KW-0378">Hydrolase</keyword>
<feature type="domain" description="THIF-type NAD/FAD binding fold" evidence="6">
    <location>
        <begin position="181"/>
        <end position="407"/>
    </location>
</feature>
<protein>
    <submittedName>
        <fullName evidence="8">Thiamine biosynthesis protein ThiF</fullName>
    </submittedName>
</protein>
<evidence type="ECO:0000256" key="4">
    <source>
        <dbReference type="ARBA" id="ARBA00022833"/>
    </source>
</evidence>
<dbReference type="SUPFAM" id="SSF69572">
    <property type="entry name" value="Activating enzymes of the ubiquitin-like proteins"/>
    <property type="match status" value="1"/>
</dbReference>
<keyword evidence="2" id="KW-0479">Metal-binding</keyword>
<dbReference type="InterPro" id="IPR045886">
    <property type="entry name" value="ThiF/MoeB/HesA"/>
</dbReference>
<evidence type="ECO:0000256" key="3">
    <source>
        <dbReference type="ARBA" id="ARBA00022801"/>
    </source>
</evidence>
<dbReference type="InterPro" id="IPR035985">
    <property type="entry name" value="Ubiquitin-activating_enz"/>
</dbReference>
<reference evidence="8 9" key="1">
    <citation type="submission" date="2017-11" db="EMBL/GenBank/DDBJ databases">
        <title>Infants hospitalized years apart are colonized by the same room-sourced microbial strains.</title>
        <authorList>
            <person name="Brooks B."/>
            <person name="Olm M.R."/>
            <person name="Firek B.A."/>
            <person name="Baker R."/>
            <person name="Thomas B.C."/>
            <person name="Morowitz M.J."/>
            <person name="Banfield J.F."/>
        </authorList>
    </citation>
    <scope>NUCLEOTIDE SEQUENCE [LARGE SCALE GENOMIC DNA]</scope>
    <source>
        <strain evidence="8">S2_003_000_R3_20</strain>
    </source>
</reference>
<evidence type="ECO:0000256" key="2">
    <source>
        <dbReference type="ARBA" id="ARBA00022723"/>
    </source>
</evidence>
<dbReference type="PANTHER" id="PTHR10953:SF247">
    <property type="entry name" value="SLL6053 PROTEIN"/>
    <property type="match status" value="1"/>
</dbReference>
<dbReference type="EMBL" id="QFQJ01000019">
    <property type="protein sequence ID" value="PZQ92388.1"/>
    <property type="molecule type" value="Genomic_DNA"/>
</dbReference>